<gene>
    <name evidence="1" type="ORF">HME9304_00425</name>
</gene>
<dbReference type="Proteomes" id="UP000248536">
    <property type="component" value="Chromosome"/>
</dbReference>
<name>A0A2Z4LQB2_9FLAO</name>
<dbReference type="RefSeq" id="WP_112377013.1">
    <property type="nucleotide sequence ID" value="NZ_CP030104.1"/>
</dbReference>
<dbReference type="OrthoDB" id="1445945at2"/>
<dbReference type="EMBL" id="CP030104">
    <property type="protein sequence ID" value="AWX43437.1"/>
    <property type="molecule type" value="Genomic_DNA"/>
</dbReference>
<evidence type="ECO:0000313" key="2">
    <source>
        <dbReference type="Proteomes" id="UP000248536"/>
    </source>
</evidence>
<keyword evidence="2" id="KW-1185">Reference proteome</keyword>
<proteinExistence type="predicted"/>
<evidence type="ECO:0000313" key="1">
    <source>
        <dbReference type="EMBL" id="AWX43437.1"/>
    </source>
</evidence>
<evidence type="ECO:0008006" key="3">
    <source>
        <dbReference type="Google" id="ProtNLM"/>
    </source>
</evidence>
<accession>A0A2Z4LQB2</accession>
<organism evidence="1 2">
    <name type="scientific">Flagellimonas maritima</name>
    <dbReference type="NCBI Taxonomy" id="1383885"/>
    <lineage>
        <taxon>Bacteria</taxon>
        <taxon>Pseudomonadati</taxon>
        <taxon>Bacteroidota</taxon>
        <taxon>Flavobacteriia</taxon>
        <taxon>Flavobacteriales</taxon>
        <taxon>Flavobacteriaceae</taxon>
        <taxon>Flagellimonas</taxon>
    </lineage>
</organism>
<dbReference type="KEGG" id="spon:HME9304_00425"/>
<protein>
    <recommendedName>
        <fullName evidence="3">Periplasmic heavy metal sensor</fullName>
    </recommendedName>
</protein>
<reference evidence="1 2" key="1">
    <citation type="submission" date="2018-06" db="EMBL/GenBank/DDBJ databases">
        <title>Spongiibacterium sp. HME9304 Genome sequencing and assembly.</title>
        <authorList>
            <person name="Kang H."/>
            <person name="Kim H."/>
            <person name="Joh K."/>
        </authorList>
    </citation>
    <scope>NUCLEOTIDE SEQUENCE [LARGE SCALE GENOMIC DNA]</scope>
    <source>
        <strain evidence="1 2">HME9304</strain>
    </source>
</reference>
<dbReference type="AlphaFoldDB" id="A0A2Z4LQB2"/>
<sequence>MKRPIICIFLFSIILCSAQQDCSLGIGGENDDTITEVFQLNAEQVEKMRNWGAELKVRNDILKSKAAYLLKKNEESAPEDLISMSYEYKKLLDSMKQNSRMLDKRMLSIFNNKQYSLYTELCDQLALTPIFVNRSVNEK</sequence>